<keyword evidence="6 8" id="KW-0808">Transferase</keyword>
<comment type="subcellular location">
    <subcellularLocation>
        <location evidence="1 8">Cytoplasm</location>
    </subcellularLocation>
</comment>
<dbReference type="GO" id="GO:0019294">
    <property type="term" value="P:keto-3-deoxy-D-manno-octulosonic acid biosynthetic process"/>
    <property type="evidence" value="ECO:0007669"/>
    <property type="project" value="UniProtKB-UniRule"/>
</dbReference>
<keyword evidence="11" id="KW-1185">Reference proteome</keyword>
<comment type="pathway">
    <text evidence="3 8">Carbohydrate biosynthesis; 3-deoxy-D-manno-octulosonate biosynthesis; 3-deoxy-D-manno-octulosonate from D-ribulose 5-phosphate: step 2/3.</text>
</comment>
<gene>
    <name evidence="8" type="primary">kdsA</name>
    <name evidence="10" type="ORF">SAMN02745704_01116</name>
</gene>
<comment type="pathway">
    <text evidence="2">Bacterial outer membrane biogenesis; lipopolysaccharide biosynthesis.</text>
</comment>
<dbReference type="Proteomes" id="UP000190027">
    <property type="component" value="Unassembled WGS sequence"/>
</dbReference>
<evidence type="ECO:0000313" key="11">
    <source>
        <dbReference type="Proteomes" id="UP000190027"/>
    </source>
</evidence>
<dbReference type="HAMAP" id="MF_00056">
    <property type="entry name" value="KDO8P_synth"/>
    <property type="match status" value="1"/>
</dbReference>
<evidence type="ECO:0000259" key="9">
    <source>
        <dbReference type="Pfam" id="PF00793"/>
    </source>
</evidence>
<comment type="catalytic activity">
    <reaction evidence="7 8">
        <text>D-arabinose 5-phosphate + phosphoenolpyruvate + H2O = 3-deoxy-alpha-D-manno-2-octulosonate-8-phosphate + phosphate</text>
        <dbReference type="Rhea" id="RHEA:14053"/>
        <dbReference type="ChEBI" id="CHEBI:15377"/>
        <dbReference type="ChEBI" id="CHEBI:43474"/>
        <dbReference type="ChEBI" id="CHEBI:57693"/>
        <dbReference type="ChEBI" id="CHEBI:58702"/>
        <dbReference type="ChEBI" id="CHEBI:85985"/>
        <dbReference type="EC" id="2.5.1.55"/>
    </reaction>
</comment>
<dbReference type="UniPathway" id="UPA00357">
    <property type="reaction ID" value="UER00474"/>
</dbReference>
<evidence type="ECO:0000256" key="5">
    <source>
        <dbReference type="ARBA" id="ARBA00022490"/>
    </source>
</evidence>
<dbReference type="EMBL" id="FUYC01000003">
    <property type="protein sequence ID" value="SKA78320.1"/>
    <property type="molecule type" value="Genomic_DNA"/>
</dbReference>
<dbReference type="InterPro" id="IPR006269">
    <property type="entry name" value="KDO8P_synthase"/>
</dbReference>
<dbReference type="PANTHER" id="PTHR21057">
    <property type="entry name" value="PHOSPHO-2-DEHYDRO-3-DEOXYHEPTONATE ALDOLASE"/>
    <property type="match status" value="1"/>
</dbReference>
<dbReference type="Pfam" id="PF00793">
    <property type="entry name" value="DAHP_synth_1"/>
    <property type="match status" value="1"/>
</dbReference>
<comment type="similarity">
    <text evidence="4 8">Belongs to the KdsA family.</text>
</comment>
<dbReference type="STRING" id="1121449.SAMN02745704_01116"/>
<reference evidence="10 11" key="1">
    <citation type="submission" date="2017-02" db="EMBL/GenBank/DDBJ databases">
        <authorList>
            <person name="Peterson S.W."/>
        </authorList>
    </citation>
    <scope>NUCLEOTIDE SEQUENCE [LARGE SCALE GENOMIC DNA]</scope>
    <source>
        <strain evidence="10 11">DSM 16080</strain>
    </source>
</reference>
<evidence type="ECO:0000256" key="2">
    <source>
        <dbReference type="ARBA" id="ARBA00004756"/>
    </source>
</evidence>
<dbReference type="NCBIfam" id="TIGR01362">
    <property type="entry name" value="KDO8P_synth"/>
    <property type="match status" value="1"/>
</dbReference>
<evidence type="ECO:0000256" key="6">
    <source>
        <dbReference type="ARBA" id="ARBA00022679"/>
    </source>
</evidence>
<evidence type="ECO:0000313" key="10">
    <source>
        <dbReference type="EMBL" id="SKA78320.1"/>
    </source>
</evidence>
<proteinExistence type="inferred from homology"/>
<dbReference type="OrthoDB" id="9802281at2"/>
<protein>
    <recommendedName>
        <fullName evidence="8">2-dehydro-3-deoxyphosphooctonate aldolase</fullName>
        <ecNumber evidence="8">2.5.1.55</ecNumber>
    </recommendedName>
    <alternativeName>
        <fullName evidence="8">3-deoxy-D-manno-octulosonic acid 8-phosphate synthase</fullName>
    </alternativeName>
    <alternativeName>
        <fullName evidence="8">KDO-8-phosphate synthase</fullName>
        <shortName evidence="8">KDO 8-P synthase</shortName>
        <shortName evidence="8">KDOPS</shortName>
    </alternativeName>
    <alternativeName>
        <fullName evidence="8">Phospho-2-dehydro-3-deoxyoctonate aldolase</fullName>
    </alternativeName>
</protein>
<dbReference type="AlphaFoldDB" id="A0A1T4WLT0"/>
<evidence type="ECO:0000256" key="4">
    <source>
        <dbReference type="ARBA" id="ARBA00010499"/>
    </source>
</evidence>
<dbReference type="Gene3D" id="3.20.20.70">
    <property type="entry name" value="Aldolase class I"/>
    <property type="match status" value="1"/>
</dbReference>
<evidence type="ECO:0000256" key="3">
    <source>
        <dbReference type="ARBA" id="ARBA00004845"/>
    </source>
</evidence>
<dbReference type="SUPFAM" id="SSF51569">
    <property type="entry name" value="Aldolase"/>
    <property type="match status" value="1"/>
</dbReference>
<name>A0A1T4WLT0_9BACT</name>
<dbReference type="GO" id="GO:0005737">
    <property type="term" value="C:cytoplasm"/>
    <property type="evidence" value="ECO:0007669"/>
    <property type="project" value="UniProtKB-SubCell"/>
</dbReference>
<dbReference type="InterPro" id="IPR013785">
    <property type="entry name" value="Aldolase_TIM"/>
</dbReference>
<dbReference type="EC" id="2.5.1.55" evidence="8"/>
<feature type="domain" description="DAHP synthetase I/KDSA" evidence="9">
    <location>
        <begin position="12"/>
        <end position="259"/>
    </location>
</feature>
<dbReference type="RefSeq" id="WP_078716682.1">
    <property type="nucleotide sequence ID" value="NZ_FUYC01000003.1"/>
</dbReference>
<evidence type="ECO:0000256" key="7">
    <source>
        <dbReference type="ARBA" id="ARBA00049112"/>
    </source>
</evidence>
<keyword evidence="8" id="KW-0448">Lipopolysaccharide biosynthesis</keyword>
<sequence>MANALFERCRGQFFVMTGPCALESRELALATARELARIAEELDIPLIFKSSFDKANRTSLTSFRGPGLRRGLDWLAEIKDATGLPVVTDIHLPEQAERVAEVADVLQIPAFLCRQTDLLVAAAKTNRIINVKKGQFLAPWDMRHALDKLRDSGNTDVWLTERGASFGYNNLVVDMRSIPEMQNLGVPVVMDATHSVQLPGGQGGCSGGQRQYVPVLARAAVAAGADGVFLEVHPDPDSALCDGPNSWPLGQTRELLATLRSLWSLTHD</sequence>
<dbReference type="GO" id="GO:0008676">
    <property type="term" value="F:3-deoxy-8-phosphooctulonate synthase activity"/>
    <property type="evidence" value="ECO:0007669"/>
    <property type="project" value="UniProtKB-UniRule"/>
</dbReference>
<dbReference type="InterPro" id="IPR006218">
    <property type="entry name" value="DAHP1/KDSA"/>
</dbReference>
<evidence type="ECO:0000256" key="8">
    <source>
        <dbReference type="HAMAP-Rule" id="MF_00056"/>
    </source>
</evidence>
<dbReference type="NCBIfam" id="NF003543">
    <property type="entry name" value="PRK05198.1"/>
    <property type="match status" value="1"/>
</dbReference>
<dbReference type="UniPathway" id="UPA00030"/>
<evidence type="ECO:0000256" key="1">
    <source>
        <dbReference type="ARBA" id="ARBA00004496"/>
    </source>
</evidence>
<keyword evidence="5 8" id="KW-0963">Cytoplasm</keyword>
<accession>A0A1T4WLT0</accession>
<organism evidence="10 11">
    <name type="scientific">Paucidesulfovibrio gracilis DSM 16080</name>
    <dbReference type="NCBI Taxonomy" id="1121449"/>
    <lineage>
        <taxon>Bacteria</taxon>
        <taxon>Pseudomonadati</taxon>
        <taxon>Thermodesulfobacteriota</taxon>
        <taxon>Desulfovibrionia</taxon>
        <taxon>Desulfovibrionales</taxon>
        <taxon>Desulfovibrionaceae</taxon>
        <taxon>Paucidesulfovibrio</taxon>
    </lineage>
</organism>